<accession>A0A238D2N5</accession>
<evidence type="ECO:0000313" key="2">
    <source>
        <dbReference type="Proteomes" id="UP000214566"/>
    </source>
</evidence>
<organism evidence="1 2">
    <name type="scientific">Thiomonas delicata</name>
    <name type="common">Thiomonas cuprina</name>
    <dbReference type="NCBI Taxonomy" id="364030"/>
    <lineage>
        <taxon>Bacteria</taxon>
        <taxon>Pseudomonadati</taxon>
        <taxon>Pseudomonadota</taxon>
        <taxon>Betaproteobacteria</taxon>
        <taxon>Burkholderiales</taxon>
        <taxon>Thiomonas</taxon>
    </lineage>
</organism>
<dbReference type="AlphaFoldDB" id="A0A238D2N5"/>
<reference evidence="1 2" key="1">
    <citation type="submission" date="2016-06" db="EMBL/GenBank/DDBJ databases">
        <authorList>
            <person name="Kjaerup R.B."/>
            <person name="Dalgaard T.S."/>
            <person name="Juul-Madsen H.R."/>
        </authorList>
    </citation>
    <scope>NUCLEOTIDE SEQUENCE [LARGE SCALE GENOMIC DNA]</scope>
    <source>
        <strain evidence="1 2">DSM 16361</strain>
    </source>
</reference>
<sequence length="88" mass="9769">MPNMKTVGHRKPHTITLHARAGALEEFGRFNDAFHSLARTRILLPKGVFRLSHEEADRQMTEGIARGMALLAAEHNQGAPDATRQGKK</sequence>
<evidence type="ECO:0000313" key="1">
    <source>
        <dbReference type="EMBL" id="SBP87499.1"/>
    </source>
</evidence>
<name>A0A238D2N5_THIDL</name>
<dbReference type="EMBL" id="FLMQ01000055">
    <property type="protein sequence ID" value="SBP87499.1"/>
    <property type="molecule type" value="Genomic_DNA"/>
</dbReference>
<dbReference type="Proteomes" id="UP000214566">
    <property type="component" value="Unassembled WGS sequence"/>
</dbReference>
<keyword evidence="2" id="KW-1185">Reference proteome</keyword>
<protein>
    <submittedName>
        <fullName evidence="1">Uncharacterized protein</fullName>
    </submittedName>
</protein>
<proteinExistence type="predicted"/>
<gene>
    <name evidence="1" type="ORF">THIARS_60212</name>
</gene>